<dbReference type="KEGG" id="swi:Swit_4044"/>
<evidence type="ECO:0008006" key="4">
    <source>
        <dbReference type="Google" id="ProtNLM"/>
    </source>
</evidence>
<keyword evidence="1" id="KW-0732">Signal</keyword>
<protein>
    <recommendedName>
        <fullName evidence="4">Transmembrane protein</fullName>
    </recommendedName>
</protein>
<dbReference type="AlphaFoldDB" id="A0A9J9HEU1"/>
<accession>A0A9J9HEU1</accession>
<evidence type="ECO:0000313" key="2">
    <source>
        <dbReference type="EMBL" id="ABQ70388.1"/>
    </source>
</evidence>
<gene>
    <name evidence="2" type="ordered locus">Swit_4044</name>
</gene>
<evidence type="ECO:0000313" key="3">
    <source>
        <dbReference type="Proteomes" id="UP000001989"/>
    </source>
</evidence>
<organism evidence="2 3">
    <name type="scientific">Rhizorhabdus wittichii (strain DSM 6014 / CCUG 31198 / JCM 15750 / NBRC 105917 / EY 4224 / RW1)</name>
    <name type="common">Sphingomonas wittichii</name>
    <dbReference type="NCBI Taxonomy" id="392499"/>
    <lineage>
        <taxon>Bacteria</taxon>
        <taxon>Pseudomonadati</taxon>
        <taxon>Pseudomonadota</taxon>
        <taxon>Alphaproteobacteria</taxon>
        <taxon>Sphingomonadales</taxon>
        <taxon>Sphingomonadaceae</taxon>
        <taxon>Rhizorhabdus</taxon>
    </lineage>
</organism>
<keyword evidence="3" id="KW-1185">Reference proteome</keyword>
<sequence>MQMRPIFTRLVAALVVTGAVAAAAPAEARDRWGHRYEHRWDGDRHWRGDRWRGDGWRGDRHWRGDRWRGRGYGYYAPRRYYYEPRYYGYGYGYPRGHYYYRDRGGDALIGAIAGIAIGAAIAGAD</sequence>
<dbReference type="Proteomes" id="UP000001989">
    <property type="component" value="Chromosome"/>
</dbReference>
<dbReference type="EMBL" id="CP000699">
    <property type="protein sequence ID" value="ABQ70388.1"/>
    <property type="molecule type" value="Genomic_DNA"/>
</dbReference>
<feature type="chain" id="PRO_5039954086" description="Transmembrane protein" evidence="1">
    <location>
        <begin position="29"/>
        <end position="125"/>
    </location>
</feature>
<evidence type="ECO:0000256" key="1">
    <source>
        <dbReference type="SAM" id="SignalP"/>
    </source>
</evidence>
<reference evidence="2 3" key="1">
    <citation type="journal article" date="2010" name="J. Bacteriol.">
        <title>Genome sequence of the dioxin-mineralizing bacterium Sphingomonas wittichii RW1.</title>
        <authorList>
            <person name="Miller T.R."/>
            <person name="Delcher A.L."/>
            <person name="Salzberg S.L."/>
            <person name="Saunders E."/>
            <person name="Detter J.C."/>
            <person name="Halden R.U."/>
        </authorList>
    </citation>
    <scope>NUCLEOTIDE SEQUENCE [LARGE SCALE GENOMIC DNA]</scope>
    <source>
        <strain evidence="3">DSM 6014 / CCUG 31198 / JCM 15750 / NBRC 105917 / EY 4224 / RW1</strain>
    </source>
</reference>
<feature type="signal peptide" evidence="1">
    <location>
        <begin position="1"/>
        <end position="28"/>
    </location>
</feature>
<name>A0A9J9HEU1_RHIWR</name>
<proteinExistence type="predicted"/>